<evidence type="ECO:0000313" key="4">
    <source>
        <dbReference type="WBParaSite" id="SRAE_1000061800.1"/>
    </source>
</evidence>
<feature type="region of interest" description="Disordered" evidence="1">
    <location>
        <begin position="389"/>
        <end position="425"/>
    </location>
</feature>
<evidence type="ECO:0000256" key="1">
    <source>
        <dbReference type="SAM" id="MobiDB-lite"/>
    </source>
</evidence>
<dbReference type="RefSeq" id="XP_024501547.1">
    <property type="nucleotide sequence ID" value="XM_024647472.1"/>
</dbReference>
<reference evidence="4" key="2">
    <citation type="submission" date="2020-12" db="UniProtKB">
        <authorList>
            <consortium name="WormBaseParasite"/>
        </authorList>
    </citation>
    <scope>IDENTIFICATION</scope>
</reference>
<feature type="compositionally biased region" description="Basic residues" evidence="1">
    <location>
        <begin position="403"/>
        <end position="418"/>
    </location>
</feature>
<name>A0A090KXV1_STRRB</name>
<protein>
    <submittedName>
        <fullName evidence="2 4">Uncharacterized protein</fullName>
    </submittedName>
</protein>
<proteinExistence type="predicted"/>
<evidence type="ECO:0000313" key="2">
    <source>
        <dbReference type="EMBL" id="CEF62345.1"/>
    </source>
</evidence>
<reference evidence="2 3" key="1">
    <citation type="submission" date="2014-09" db="EMBL/GenBank/DDBJ databases">
        <authorList>
            <person name="Martin A.A."/>
        </authorList>
    </citation>
    <scope>NUCLEOTIDE SEQUENCE</scope>
    <source>
        <strain evidence="3">ED321</strain>
        <strain evidence="2">ED321 Heterogonic</strain>
    </source>
</reference>
<dbReference type="CTD" id="36374710"/>
<dbReference type="Proteomes" id="UP000035682">
    <property type="component" value="Unplaced"/>
</dbReference>
<dbReference type="WBParaSite" id="SRAE_1000061800.1">
    <property type="protein sequence ID" value="SRAE_1000061800.1"/>
    <property type="gene ID" value="WBGene00257215"/>
</dbReference>
<dbReference type="WormBase" id="SRAE_1000061800">
    <property type="protein sequence ID" value="SRP08951"/>
    <property type="gene ID" value="WBGene00257215"/>
</dbReference>
<evidence type="ECO:0000313" key="3">
    <source>
        <dbReference type="Proteomes" id="UP000035682"/>
    </source>
</evidence>
<feature type="region of interest" description="Disordered" evidence="1">
    <location>
        <begin position="912"/>
        <end position="952"/>
    </location>
</feature>
<keyword evidence="3" id="KW-1185">Reference proteome</keyword>
<dbReference type="AlphaFoldDB" id="A0A090KXV1"/>
<organism evidence="2">
    <name type="scientific">Strongyloides ratti</name>
    <name type="common">Parasitic roundworm</name>
    <dbReference type="NCBI Taxonomy" id="34506"/>
    <lineage>
        <taxon>Eukaryota</taxon>
        <taxon>Metazoa</taxon>
        <taxon>Ecdysozoa</taxon>
        <taxon>Nematoda</taxon>
        <taxon>Chromadorea</taxon>
        <taxon>Rhabditida</taxon>
        <taxon>Tylenchina</taxon>
        <taxon>Panagrolaimomorpha</taxon>
        <taxon>Strongyloidoidea</taxon>
        <taxon>Strongyloididae</taxon>
        <taxon>Strongyloides</taxon>
    </lineage>
</organism>
<sequence>MFDQNLSLIQPGGDFNIIWVSGDPMKKKLTPKLRKLMVDCNLNVILSQLRPYIFNFQKGIAYDKTFMFPLNVVYRLIYGILECLDFSLNNIEKKLEDLTSIEMRLLHIEEKLKLFGHQISQFHLEDDTDDDDEEVVRKKRKYESPIFDDHNMEELFQEATDIEFGQLEVDKPVAEFPTSVIRHFRTPTTSKSIEEIGGREKRKREFTELFDIISEVGRTNEDVIEVAREAFSSNPILSEAFEKRISGAYEVLDEFYDMILDDKAAQTELYLQKLKLVEQNVINDECIAQISKESGRRFSIKADTIIPSDIYTELTSIAMGKSTLFAKSSTPGTIREEGHEQIDTPAHDVGKLSFVPEISDTALEESGIQLPEKGSPVGPEHVEGIQHQIEEGTEAVPVIQQPTRKRRKPQISRSRQQRQRSSSSLDVVTSMQTLEDIFQFFNSRQASFSLKITRKIKAISKFCENFVLGLATQRESFDIHEYMKFSFWFKNLENISEEIYKNNGCLINMFEKLQTLPFDYSDNGFIIESEYKNELKEILDNFKVSKIDCTLYAAIVDMPIIGLCNDQYNSDIIRTWLQSDGLNEPSSQMSSLSDYNPPSGESYNLLPKYLPKTFMYLDFTYSLKTLRNSYEKLRYSFLKKMGQDRDLYRRHGKFSKKVKKFVWNDVGSWNFIDNVGIVEKMIKDVVLSDNLLTSTFYNLQSLDEESGVTTKLINTFLYNPNGTIVWSDLTLFIDSILKVYYEDEDSRNVEFANIKEFVDELYCPSQRKTFFQEAVESVEFESRLQEIHNSLVSIYSEPENYFYNKSNEKVFSQFEHLMPMIVEEETSISDEIDMEDILDDLDTFELDLFLGHVPPYNVVEEEFKEKTFNNVESLYNTYINNEEDLRVKLYADIQITMPSKWDDALTNYSRKDRKRHNVESSSVQEKPKRQRVSVSLPTVPEGELQPDEGKPEEIPIIPVVEELPEVGDLGIEKLPPGGDSTAFKDVPHLTGEDIFRHSEGSLTFKETEEMCPQIEKQQKESEILLEESVLPLPSIVESERKDLSDVTLPPPEFSQEQLVSEISELYLEPSVGQLDVISEKRKEVEELLKRCDVVPEYHFTFPVTGFRYGGRKKNIITDNVFLKNAAYQIGSTELLDSNDNEVSSDNDTGLGISDLFTDISLNDYPETSMETYEKAKRLAGDSEVTTFKKLVGDSPTRASVAKIFYNTVILARNNKYLSLCQKDSSDIKITVYDPPGE</sequence>
<dbReference type="GeneID" id="36374710"/>
<evidence type="ECO:0000313" key="5">
    <source>
        <dbReference type="WormBase" id="SRAE_1000061800"/>
    </source>
</evidence>
<accession>A0A090KXV1</accession>
<dbReference type="EMBL" id="LN609528">
    <property type="protein sequence ID" value="CEF62345.1"/>
    <property type="molecule type" value="Genomic_DNA"/>
</dbReference>
<gene>
    <name evidence="2 4 5" type="ORF">SRAE_1000061800</name>
</gene>